<reference evidence="1 2" key="2">
    <citation type="journal article" date="2022" name="Mol. Ecol. Resour.">
        <title>The genomes of chicory, endive, great burdock and yacon provide insights into Asteraceae paleo-polyploidization history and plant inulin production.</title>
        <authorList>
            <person name="Fan W."/>
            <person name="Wang S."/>
            <person name="Wang H."/>
            <person name="Wang A."/>
            <person name="Jiang F."/>
            <person name="Liu H."/>
            <person name="Zhao H."/>
            <person name="Xu D."/>
            <person name="Zhang Y."/>
        </authorList>
    </citation>
    <scope>NUCLEOTIDE SEQUENCE [LARGE SCALE GENOMIC DNA]</scope>
    <source>
        <strain evidence="2">cv. Niubang</strain>
    </source>
</reference>
<protein>
    <submittedName>
        <fullName evidence="1">Uncharacterized protein</fullName>
    </submittedName>
</protein>
<organism evidence="1 2">
    <name type="scientific">Arctium lappa</name>
    <name type="common">Greater burdock</name>
    <name type="synonym">Lappa major</name>
    <dbReference type="NCBI Taxonomy" id="4217"/>
    <lineage>
        <taxon>Eukaryota</taxon>
        <taxon>Viridiplantae</taxon>
        <taxon>Streptophyta</taxon>
        <taxon>Embryophyta</taxon>
        <taxon>Tracheophyta</taxon>
        <taxon>Spermatophyta</taxon>
        <taxon>Magnoliopsida</taxon>
        <taxon>eudicotyledons</taxon>
        <taxon>Gunneridae</taxon>
        <taxon>Pentapetalae</taxon>
        <taxon>asterids</taxon>
        <taxon>campanulids</taxon>
        <taxon>Asterales</taxon>
        <taxon>Asteraceae</taxon>
        <taxon>Carduoideae</taxon>
        <taxon>Cardueae</taxon>
        <taxon>Arctiinae</taxon>
        <taxon>Arctium</taxon>
    </lineage>
</organism>
<gene>
    <name evidence="1" type="ORF">L6452_34495</name>
</gene>
<comment type="caution">
    <text evidence="1">The sequence shown here is derived from an EMBL/GenBank/DDBJ whole genome shotgun (WGS) entry which is preliminary data.</text>
</comment>
<evidence type="ECO:0000313" key="1">
    <source>
        <dbReference type="EMBL" id="KAI3685256.1"/>
    </source>
</evidence>
<dbReference type="Proteomes" id="UP001055879">
    <property type="component" value="Linkage Group LG12"/>
</dbReference>
<name>A0ACB8YJH7_ARCLA</name>
<sequence>MINPPHQLTDLNFLQFYPPHRPISPTHPPPPLPPIMKINHRKLLPEPQSNQTLTCSDCGPTCPYKCSYPEIFWPPQPPPQPPHTTTHLSPYVIIIAALLGSAFLFISYYLIMVRCCTRFRRPPATQISREPQDFSDDDHTFEVDHPIWYITTVGLQPSVINSITVIKFKKDDNLIDGTDCSVCLSEFQDDETLRLLPKCNHAFHIPCIDTWLRSHTNCPLCRAGILSNTLSAVLSPNDRSFSHRSESNQNTQIENSENVVEIDGNLVPVGEICEEIEDSKTEYESVTAARISISMDLVAVGGINVGGFEGRLEDTTRDFERSDGGGDSRT</sequence>
<proteinExistence type="predicted"/>
<evidence type="ECO:0000313" key="2">
    <source>
        <dbReference type="Proteomes" id="UP001055879"/>
    </source>
</evidence>
<reference evidence="2" key="1">
    <citation type="journal article" date="2022" name="Mol. Ecol. Resour.">
        <title>The genomes of chicory, endive, great burdock and yacon provide insights into Asteraceae palaeo-polyploidization history and plant inulin production.</title>
        <authorList>
            <person name="Fan W."/>
            <person name="Wang S."/>
            <person name="Wang H."/>
            <person name="Wang A."/>
            <person name="Jiang F."/>
            <person name="Liu H."/>
            <person name="Zhao H."/>
            <person name="Xu D."/>
            <person name="Zhang Y."/>
        </authorList>
    </citation>
    <scope>NUCLEOTIDE SEQUENCE [LARGE SCALE GENOMIC DNA]</scope>
    <source>
        <strain evidence="2">cv. Niubang</strain>
    </source>
</reference>
<accession>A0ACB8YJH7</accession>
<keyword evidence="2" id="KW-1185">Reference proteome</keyword>
<dbReference type="EMBL" id="CM042058">
    <property type="protein sequence ID" value="KAI3685256.1"/>
    <property type="molecule type" value="Genomic_DNA"/>
</dbReference>